<organism evidence="1 2">
    <name type="scientific">Sediminibacillus dalangtanensis</name>
    <dbReference type="NCBI Taxonomy" id="2729421"/>
    <lineage>
        <taxon>Bacteria</taxon>
        <taxon>Bacillati</taxon>
        <taxon>Bacillota</taxon>
        <taxon>Bacilli</taxon>
        <taxon>Bacillales</taxon>
        <taxon>Bacillaceae</taxon>
        <taxon>Sediminibacillus</taxon>
    </lineage>
</organism>
<accession>A0ABX7VSV3</accession>
<evidence type="ECO:0000313" key="2">
    <source>
        <dbReference type="Proteomes" id="UP000665043"/>
    </source>
</evidence>
<sequence>MLIDYQKVAGTKTWPPKQKPSEFKMLIEFARFFCKVRLPFILLFDACFESLRQDTTRSTGTASISSESTNRFLARFSARAVPVGVSVSTERVFSVNSLGKQLFVKGIISKKG</sequence>
<protein>
    <recommendedName>
        <fullName evidence="3">Transposase</fullName>
    </recommendedName>
</protein>
<proteinExistence type="predicted"/>
<dbReference type="RefSeq" id="WP_209367357.1">
    <property type="nucleotide sequence ID" value="NZ_CP046956.1"/>
</dbReference>
<dbReference type="EMBL" id="CP046956">
    <property type="protein sequence ID" value="QTM98548.1"/>
    <property type="molecule type" value="Genomic_DNA"/>
</dbReference>
<name>A0ABX7VSV3_9BACI</name>
<gene>
    <name evidence="1" type="ORF">ERJ70_04090</name>
</gene>
<reference evidence="1 2" key="1">
    <citation type="submission" date="2019-12" db="EMBL/GenBank/DDBJ databases">
        <title>The whole genome sequencing of a strain isolated from a Mars analog, Dalangtan Playa.</title>
        <authorList>
            <person name="Huang T."/>
        </authorList>
    </citation>
    <scope>NUCLEOTIDE SEQUENCE [LARGE SCALE GENOMIC DNA]</scope>
    <source>
        <strain evidence="1 2">DP4-553-S</strain>
    </source>
</reference>
<evidence type="ECO:0008006" key="3">
    <source>
        <dbReference type="Google" id="ProtNLM"/>
    </source>
</evidence>
<keyword evidence="2" id="KW-1185">Reference proteome</keyword>
<dbReference type="Proteomes" id="UP000665043">
    <property type="component" value="Chromosome"/>
</dbReference>
<evidence type="ECO:0000313" key="1">
    <source>
        <dbReference type="EMBL" id="QTM98548.1"/>
    </source>
</evidence>